<evidence type="ECO:0000313" key="3">
    <source>
        <dbReference type="Proteomes" id="UP000011885"/>
    </source>
</evidence>
<dbReference type="CDD" id="cd00688">
    <property type="entry name" value="ISOPREN_C2_like"/>
    <property type="match status" value="1"/>
</dbReference>
<accession>M5U4C2</accession>
<reference evidence="2 3" key="1">
    <citation type="journal article" date="2013" name="Mar. Genomics">
        <title>Expression of sulfatases in Rhodopirellula baltica and the diversity of sulfatases in the genus Rhodopirellula.</title>
        <authorList>
            <person name="Wegner C.E."/>
            <person name="Richter-Heitmann T."/>
            <person name="Klindworth A."/>
            <person name="Klockow C."/>
            <person name="Richter M."/>
            <person name="Achstetter T."/>
            <person name="Glockner F.O."/>
            <person name="Harder J."/>
        </authorList>
    </citation>
    <scope>NUCLEOTIDE SEQUENCE [LARGE SCALE GENOMIC DNA]</scope>
    <source>
        <strain evidence="2 3">SM41</strain>
    </source>
</reference>
<comment type="caution">
    <text evidence="2">The sequence shown here is derived from an EMBL/GenBank/DDBJ whole genome shotgun (WGS) entry which is preliminary data.</text>
</comment>
<evidence type="ECO:0000313" key="2">
    <source>
        <dbReference type="EMBL" id="EMI56124.1"/>
    </source>
</evidence>
<organism evidence="2 3">
    <name type="scientific">Rhodopirellula sallentina SM41</name>
    <dbReference type="NCBI Taxonomy" id="1263870"/>
    <lineage>
        <taxon>Bacteria</taxon>
        <taxon>Pseudomonadati</taxon>
        <taxon>Planctomycetota</taxon>
        <taxon>Planctomycetia</taxon>
        <taxon>Pirellulales</taxon>
        <taxon>Pirellulaceae</taxon>
        <taxon>Rhodopirellula</taxon>
    </lineage>
</organism>
<feature type="region of interest" description="Disordered" evidence="1">
    <location>
        <begin position="1"/>
        <end position="25"/>
    </location>
</feature>
<dbReference type="InterPro" id="IPR008930">
    <property type="entry name" value="Terpenoid_cyclase/PrenylTrfase"/>
</dbReference>
<dbReference type="OrthoDB" id="265313at2"/>
<dbReference type="EMBL" id="ANOH01000169">
    <property type="protein sequence ID" value="EMI56124.1"/>
    <property type="molecule type" value="Genomic_DNA"/>
</dbReference>
<dbReference type="Gene3D" id="1.50.10.20">
    <property type="match status" value="2"/>
</dbReference>
<keyword evidence="3" id="KW-1185">Reference proteome</keyword>
<gene>
    <name evidence="2" type="ORF">RSSM_02459</name>
</gene>
<dbReference type="Proteomes" id="UP000011885">
    <property type="component" value="Unassembled WGS sequence"/>
</dbReference>
<sequence>MPGISCVTADEPGKGLHASTGMEDPPDFTVIPDTQWHAIEQSVDRGIRYMLDRQNADGSFGVHELEQPAVTSLVCMALISRGHAPDESNTASGASRAIVRGIDYVLSRQRKDGLLGHSPQSLASSEYSKFMIYNHAICGMFLAEVYGMTNPKRAKRIELSMNKALSFVRVLQKRSIPAAAEARDRGGWRYLDGPTHGDFYSDLSVTSWIVMFLRSAENAGFDVPIEWAQQAIAYVLRCYDERSGAFSYAPGHPHMVTRGMVGAGVLCLFLTGHKEPEMEQRCGQWLLKHPYDRYNHKLSTHEHYHYGAYYQSQAALQIGGRTWEQFYPRFVDTFLTHQNGDGSWEPELKRPELGRVYTTAMSVLALTPPYQLLPIYQR</sequence>
<evidence type="ECO:0000256" key="1">
    <source>
        <dbReference type="SAM" id="MobiDB-lite"/>
    </source>
</evidence>
<evidence type="ECO:0008006" key="4">
    <source>
        <dbReference type="Google" id="ProtNLM"/>
    </source>
</evidence>
<name>M5U4C2_9BACT</name>
<protein>
    <recommendedName>
        <fullName evidence="4">Prenyltransferase</fullName>
    </recommendedName>
</protein>
<dbReference type="SUPFAM" id="SSF48239">
    <property type="entry name" value="Terpenoid cyclases/Protein prenyltransferases"/>
    <property type="match status" value="1"/>
</dbReference>
<dbReference type="AlphaFoldDB" id="M5U4C2"/>
<dbReference type="PATRIC" id="fig|1263870.3.peg.2616"/>
<proteinExistence type="predicted"/>